<dbReference type="STRING" id="159291.SAMN05920897_10120"/>
<feature type="signal peptide" evidence="1">
    <location>
        <begin position="1"/>
        <end position="20"/>
    </location>
</feature>
<name>A0A1N6N483_9SPIO</name>
<dbReference type="OrthoDB" id="512115at2"/>
<dbReference type="EMBL" id="FTMS01000001">
    <property type="protein sequence ID" value="SIP86890.1"/>
    <property type="molecule type" value="Genomic_DNA"/>
</dbReference>
<gene>
    <name evidence="2" type="ORF">SAMN05920897_10120</name>
</gene>
<dbReference type="AlphaFoldDB" id="A0A1N6N483"/>
<evidence type="ECO:0000256" key="1">
    <source>
        <dbReference type="SAM" id="SignalP"/>
    </source>
</evidence>
<dbReference type="Proteomes" id="UP000186400">
    <property type="component" value="Unassembled WGS sequence"/>
</dbReference>
<keyword evidence="1" id="KW-0732">Signal</keyword>
<sequence>MRPLFTALVVVLLGTVQAHGQDWQLAPAYGDRQLSAGFLPDPHLVRVVAGGDVDLSQVGYQGFISEAPDFDLWYKAGDEGLTITVENASGGTVLLVNDPRGHWHFRSSSGGSPPLIRFPTPPEGLYNIWVGSLRRGTYPSASLVITEFYPYPR</sequence>
<keyword evidence="3" id="KW-1185">Reference proteome</keyword>
<accession>A0A1N6N483</accession>
<organism evidence="2 3">
    <name type="scientific">Alkalispirochaeta americana</name>
    <dbReference type="NCBI Taxonomy" id="159291"/>
    <lineage>
        <taxon>Bacteria</taxon>
        <taxon>Pseudomonadati</taxon>
        <taxon>Spirochaetota</taxon>
        <taxon>Spirochaetia</taxon>
        <taxon>Spirochaetales</taxon>
        <taxon>Spirochaetaceae</taxon>
        <taxon>Alkalispirochaeta</taxon>
    </lineage>
</organism>
<protein>
    <recommendedName>
        <fullName evidence="4">Pre-peptidase C-terminal domain-containing protein</fullName>
    </recommendedName>
</protein>
<proteinExistence type="predicted"/>
<evidence type="ECO:0000313" key="2">
    <source>
        <dbReference type="EMBL" id="SIP86890.1"/>
    </source>
</evidence>
<dbReference type="RefSeq" id="WP_083943594.1">
    <property type="nucleotide sequence ID" value="NZ_FTMS01000001.1"/>
</dbReference>
<evidence type="ECO:0000313" key="3">
    <source>
        <dbReference type="Proteomes" id="UP000186400"/>
    </source>
</evidence>
<evidence type="ECO:0008006" key="4">
    <source>
        <dbReference type="Google" id="ProtNLM"/>
    </source>
</evidence>
<reference evidence="2 3" key="1">
    <citation type="submission" date="2017-01" db="EMBL/GenBank/DDBJ databases">
        <authorList>
            <person name="Mah S.A."/>
            <person name="Swanson W.J."/>
            <person name="Moy G.W."/>
            <person name="Vacquier V.D."/>
        </authorList>
    </citation>
    <scope>NUCLEOTIDE SEQUENCE [LARGE SCALE GENOMIC DNA]</scope>
    <source>
        <strain evidence="2 3">ASpG1</strain>
    </source>
</reference>
<feature type="chain" id="PRO_5012726559" description="Pre-peptidase C-terminal domain-containing protein" evidence="1">
    <location>
        <begin position="21"/>
        <end position="153"/>
    </location>
</feature>